<dbReference type="HOGENOM" id="CLU_1283253_0_0_1"/>
<name>M7SZE8_EUTLA</name>
<dbReference type="AlphaFoldDB" id="M7SZE8"/>
<dbReference type="KEGG" id="ela:UCREL1_3036"/>
<proteinExistence type="predicted"/>
<dbReference type="EMBL" id="KB705995">
    <property type="protein sequence ID" value="EMR69928.1"/>
    <property type="molecule type" value="Genomic_DNA"/>
</dbReference>
<dbReference type="Proteomes" id="UP000012174">
    <property type="component" value="Unassembled WGS sequence"/>
</dbReference>
<reference evidence="2" key="1">
    <citation type="journal article" date="2013" name="Genome Announc.">
        <title>Draft genome sequence of the grapevine dieback fungus Eutypa lata UCR-EL1.</title>
        <authorList>
            <person name="Blanco-Ulate B."/>
            <person name="Rolshausen P.E."/>
            <person name="Cantu D."/>
        </authorList>
    </citation>
    <scope>NUCLEOTIDE SEQUENCE [LARGE SCALE GENOMIC DNA]</scope>
    <source>
        <strain evidence="2">UCR-EL1</strain>
    </source>
</reference>
<evidence type="ECO:0008006" key="3">
    <source>
        <dbReference type="Google" id="ProtNLM"/>
    </source>
</evidence>
<evidence type="ECO:0000313" key="2">
    <source>
        <dbReference type="Proteomes" id="UP000012174"/>
    </source>
</evidence>
<accession>M7SZE8</accession>
<sequence>MAGYNQLPDFDFGDDVFDNPFVIPNANDRTPADQHDIMQDMPPAAGPLRCQSVAPLDQMIGLEERVDALNRHITDKSGNASKYPCGYCDEQQGPKEFRRFDHLIQHLKGNHKIANPEKPSREANPIASESVATSTISNVGEPQLITARQPQIAPFPRTVHGCDKGGANGYYQQVDLFQHQNIVHPFGIQDFGALQQDPAVAVPPCQDNWGFNFEL</sequence>
<keyword evidence="2" id="KW-1185">Reference proteome</keyword>
<protein>
    <recommendedName>
        <fullName evidence="3">C2H2-type domain-containing protein</fullName>
    </recommendedName>
</protein>
<dbReference type="OrthoDB" id="2687452at2759"/>
<gene>
    <name evidence="1" type="ORF">UCREL1_3036</name>
</gene>
<organism evidence="1 2">
    <name type="scientific">Eutypa lata (strain UCR-EL1)</name>
    <name type="common">Grapevine dieback disease fungus</name>
    <name type="synonym">Eutypa armeniacae</name>
    <dbReference type="NCBI Taxonomy" id="1287681"/>
    <lineage>
        <taxon>Eukaryota</taxon>
        <taxon>Fungi</taxon>
        <taxon>Dikarya</taxon>
        <taxon>Ascomycota</taxon>
        <taxon>Pezizomycotina</taxon>
        <taxon>Sordariomycetes</taxon>
        <taxon>Xylariomycetidae</taxon>
        <taxon>Xylariales</taxon>
        <taxon>Diatrypaceae</taxon>
        <taxon>Eutypa</taxon>
    </lineage>
</organism>
<evidence type="ECO:0000313" key="1">
    <source>
        <dbReference type="EMBL" id="EMR69928.1"/>
    </source>
</evidence>